<dbReference type="SUPFAM" id="SSF47413">
    <property type="entry name" value="lambda repressor-like DNA-binding domains"/>
    <property type="match status" value="1"/>
</dbReference>
<proteinExistence type="predicted"/>
<evidence type="ECO:0000313" key="2">
    <source>
        <dbReference type="EMBL" id="OXN01621.1"/>
    </source>
</evidence>
<reference evidence="2 3" key="1">
    <citation type="submission" date="2017-05" db="EMBL/GenBank/DDBJ databases">
        <title>Bifidobacterium vansinderenii sp. nov.</title>
        <authorList>
            <person name="Lugli G.A."/>
            <person name="Duranti S."/>
            <person name="Mangifesta M."/>
        </authorList>
    </citation>
    <scope>NUCLEOTIDE SEQUENCE [LARGE SCALE GENOMIC DNA]</scope>
    <source>
        <strain evidence="2 3">Tam10B</strain>
    </source>
</reference>
<protein>
    <submittedName>
        <fullName evidence="2">Zinc finger FYVE domain-containing protein 26</fullName>
    </submittedName>
</protein>
<keyword evidence="3" id="KW-1185">Reference proteome</keyword>
<dbReference type="InterPro" id="IPR010982">
    <property type="entry name" value="Lambda_DNA-bd_dom_sf"/>
</dbReference>
<gene>
    <name evidence="2" type="ORF">Tam10B_0063</name>
</gene>
<dbReference type="GO" id="GO:0003677">
    <property type="term" value="F:DNA binding"/>
    <property type="evidence" value="ECO:0007669"/>
    <property type="project" value="InterPro"/>
</dbReference>
<evidence type="ECO:0000259" key="1">
    <source>
        <dbReference type="PROSITE" id="PS50943"/>
    </source>
</evidence>
<dbReference type="InterPro" id="IPR001387">
    <property type="entry name" value="Cro/C1-type_HTH"/>
</dbReference>
<accession>A0A229W182</accession>
<name>A0A229W182_9BIFI</name>
<dbReference type="Proteomes" id="UP000215433">
    <property type="component" value="Unassembled WGS sequence"/>
</dbReference>
<feature type="domain" description="HTH cro/C1-type" evidence="1">
    <location>
        <begin position="1"/>
        <end position="46"/>
    </location>
</feature>
<comment type="caution">
    <text evidence="2">The sequence shown here is derived from an EMBL/GenBank/DDBJ whole genome shotgun (WGS) entry which is preliminary data.</text>
</comment>
<dbReference type="PROSITE" id="PS50943">
    <property type="entry name" value="HTH_CROC1"/>
    <property type="match status" value="1"/>
</dbReference>
<dbReference type="AlphaFoldDB" id="A0A229W182"/>
<evidence type="ECO:0000313" key="3">
    <source>
        <dbReference type="Proteomes" id="UP000215433"/>
    </source>
</evidence>
<dbReference type="EMBL" id="NEWD01000002">
    <property type="protein sequence ID" value="OXN01621.1"/>
    <property type="molecule type" value="Genomic_DNA"/>
</dbReference>
<sequence>MTKRAVSEKSGMPYSSLNSKLKGYRSFDLDDILAISEAIGEPPSSFLPPQFHASALAGGEVE</sequence>
<organism evidence="2 3">
    <name type="scientific">Bifidobacterium vansinderenii</name>
    <dbReference type="NCBI Taxonomy" id="1984871"/>
    <lineage>
        <taxon>Bacteria</taxon>
        <taxon>Bacillati</taxon>
        <taxon>Actinomycetota</taxon>
        <taxon>Actinomycetes</taxon>
        <taxon>Bifidobacteriales</taxon>
        <taxon>Bifidobacteriaceae</taxon>
        <taxon>Bifidobacterium</taxon>
    </lineage>
</organism>